<organism evidence="1 2">
    <name type="scientific">Adineta ricciae</name>
    <name type="common">Rotifer</name>
    <dbReference type="NCBI Taxonomy" id="249248"/>
    <lineage>
        <taxon>Eukaryota</taxon>
        <taxon>Metazoa</taxon>
        <taxon>Spiralia</taxon>
        <taxon>Gnathifera</taxon>
        <taxon>Rotifera</taxon>
        <taxon>Eurotatoria</taxon>
        <taxon>Bdelloidea</taxon>
        <taxon>Adinetida</taxon>
        <taxon>Adinetidae</taxon>
        <taxon>Adineta</taxon>
    </lineage>
</organism>
<dbReference type="AlphaFoldDB" id="A0A815Q6R0"/>
<evidence type="ECO:0000313" key="2">
    <source>
        <dbReference type="Proteomes" id="UP000663852"/>
    </source>
</evidence>
<dbReference type="Proteomes" id="UP000663852">
    <property type="component" value="Unassembled WGS sequence"/>
</dbReference>
<sequence>MLKTIWYHCTTEYSVKEIEKDAEYEKQLVNAFPQLLTFTDINNCIDYITDCDDRTVSLIFSDVQGIQSLSLIYQLEQFIRIYVLEPISPGCLATISSRYGRSNASFVFAINITDDSTPPLSIKFCTK</sequence>
<comment type="caution">
    <text evidence="1">The sequence shown here is derived from an EMBL/GenBank/DDBJ whole genome shotgun (WGS) entry which is preliminary data.</text>
</comment>
<evidence type="ECO:0000313" key="1">
    <source>
        <dbReference type="EMBL" id="CAF1458363.1"/>
    </source>
</evidence>
<accession>A0A815Q6R0</accession>
<name>A0A815Q6R0_ADIRI</name>
<proteinExistence type="predicted"/>
<gene>
    <name evidence="1" type="ORF">EDS130_LOCUS39983</name>
</gene>
<reference evidence="1" key="1">
    <citation type="submission" date="2021-02" db="EMBL/GenBank/DDBJ databases">
        <authorList>
            <person name="Nowell W R."/>
        </authorList>
    </citation>
    <scope>NUCLEOTIDE SEQUENCE</scope>
</reference>
<dbReference type="EMBL" id="CAJNOJ010000466">
    <property type="protein sequence ID" value="CAF1458363.1"/>
    <property type="molecule type" value="Genomic_DNA"/>
</dbReference>
<protein>
    <submittedName>
        <fullName evidence="1">Uncharacterized protein</fullName>
    </submittedName>
</protein>